<dbReference type="Gene3D" id="3.90.226.10">
    <property type="entry name" value="2-enoyl-CoA Hydratase, Chain A, domain 1"/>
    <property type="match status" value="1"/>
</dbReference>
<proteinExistence type="predicted"/>
<dbReference type="Proteomes" id="UP000236959">
    <property type="component" value="Unassembled WGS sequence"/>
</dbReference>
<accession>A0A2S3ULI7</accession>
<dbReference type="GO" id="GO:0016853">
    <property type="term" value="F:isomerase activity"/>
    <property type="evidence" value="ECO:0007669"/>
    <property type="project" value="UniProtKB-KW"/>
</dbReference>
<dbReference type="OrthoDB" id="9777711at2"/>
<dbReference type="AlphaFoldDB" id="A0A2S3ULI7"/>
<dbReference type="SUPFAM" id="SSF52096">
    <property type="entry name" value="ClpP/crotonase"/>
    <property type="match status" value="1"/>
</dbReference>
<evidence type="ECO:0000313" key="1">
    <source>
        <dbReference type="EMBL" id="POF28566.1"/>
    </source>
</evidence>
<dbReference type="InterPro" id="IPR001753">
    <property type="entry name" value="Enoyl-CoA_hydra/iso"/>
</dbReference>
<comment type="caution">
    <text evidence="1">The sequence shown here is derived from an EMBL/GenBank/DDBJ whole genome shotgun (WGS) entry which is preliminary data.</text>
</comment>
<keyword evidence="2" id="KW-1185">Reference proteome</keyword>
<keyword evidence="1" id="KW-0413">Isomerase</keyword>
<dbReference type="RefSeq" id="WP_103224912.1">
    <property type="nucleotide sequence ID" value="NZ_PPCN01000013.1"/>
</dbReference>
<protein>
    <submittedName>
        <fullName evidence="1">2-(1,2-epoxy-1,2-dihydrophenyl)acetyl-CoA isomerase</fullName>
    </submittedName>
</protein>
<dbReference type="InterPro" id="IPR029045">
    <property type="entry name" value="ClpP/crotonase-like_dom_sf"/>
</dbReference>
<dbReference type="Pfam" id="PF00378">
    <property type="entry name" value="ECH_1"/>
    <property type="match status" value="1"/>
</dbReference>
<sequence>MSYVETEIRDGAVWLWLNRPERHNALVPAMVSDLRSAIARAAAQDPPALVLAARGRSFSTGGDVAGFLENSGSLEALKDYSERLVGGLHAAILDLLAFPAPVLAAINGPVTGGSTGLMLAADLVAMVEDAFVQPYYSEVGFGPDGGWTALLPDRIGTAKALQIQYRNERIGAAEALVLGLATSICPSAELESQIRNWTTDIAKGFAQTHRATREKVWDDQRRAEVRSRLDQEKARFLELVTRPETLEGMRDFKKERA</sequence>
<evidence type="ECO:0000313" key="2">
    <source>
        <dbReference type="Proteomes" id="UP000236959"/>
    </source>
</evidence>
<name>A0A2S3ULI7_9HYPH</name>
<organism evidence="1 2">
    <name type="scientific">Roseibium marinum</name>
    <dbReference type="NCBI Taxonomy" id="281252"/>
    <lineage>
        <taxon>Bacteria</taxon>
        <taxon>Pseudomonadati</taxon>
        <taxon>Pseudomonadota</taxon>
        <taxon>Alphaproteobacteria</taxon>
        <taxon>Hyphomicrobiales</taxon>
        <taxon>Stappiaceae</taxon>
        <taxon>Roseibium</taxon>
    </lineage>
</organism>
<gene>
    <name evidence="1" type="ORF">CLV41_113129</name>
</gene>
<dbReference type="PANTHER" id="PTHR43459:SF1">
    <property type="entry name" value="EG:BACN32G11.4 PROTEIN"/>
    <property type="match status" value="1"/>
</dbReference>
<reference evidence="1 2" key="1">
    <citation type="submission" date="2018-01" db="EMBL/GenBank/DDBJ databases">
        <title>Genomic Encyclopedia of Archaeal and Bacterial Type Strains, Phase II (KMG-II): from individual species to whole genera.</title>
        <authorList>
            <person name="Goeker M."/>
        </authorList>
    </citation>
    <scope>NUCLEOTIDE SEQUENCE [LARGE SCALE GENOMIC DNA]</scope>
    <source>
        <strain evidence="1 2">DSM 17023</strain>
    </source>
</reference>
<dbReference type="EMBL" id="PPCN01000013">
    <property type="protein sequence ID" value="POF28566.1"/>
    <property type="molecule type" value="Genomic_DNA"/>
</dbReference>
<dbReference type="PANTHER" id="PTHR43459">
    <property type="entry name" value="ENOYL-COA HYDRATASE"/>
    <property type="match status" value="1"/>
</dbReference>
<dbReference type="CDD" id="cd06558">
    <property type="entry name" value="crotonase-like"/>
    <property type="match status" value="1"/>
</dbReference>